<dbReference type="RefSeq" id="WP_310415978.1">
    <property type="nucleotide sequence ID" value="NZ_JAVDYC010000001.1"/>
</dbReference>
<accession>A0AAE3ZTN2</accession>
<organism evidence="4 5">
    <name type="scientific">Catenuloplanes niger</name>
    <dbReference type="NCBI Taxonomy" id="587534"/>
    <lineage>
        <taxon>Bacteria</taxon>
        <taxon>Bacillati</taxon>
        <taxon>Actinomycetota</taxon>
        <taxon>Actinomycetes</taxon>
        <taxon>Micromonosporales</taxon>
        <taxon>Micromonosporaceae</taxon>
        <taxon>Catenuloplanes</taxon>
    </lineage>
</organism>
<evidence type="ECO:0000313" key="4">
    <source>
        <dbReference type="EMBL" id="MDR7323685.1"/>
    </source>
</evidence>
<name>A0AAE3ZTN2_9ACTN</name>
<feature type="region of interest" description="Disordered" evidence="1">
    <location>
        <begin position="33"/>
        <end position="64"/>
    </location>
</feature>
<proteinExistence type="predicted"/>
<evidence type="ECO:0000259" key="3">
    <source>
        <dbReference type="Pfam" id="PF13785"/>
    </source>
</evidence>
<protein>
    <recommendedName>
        <fullName evidence="3">DUF4178 domain-containing protein</fullName>
    </recommendedName>
</protein>
<dbReference type="Pfam" id="PF13785">
    <property type="entry name" value="DUF4178"/>
    <property type="match status" value="1"/>
</dbReference>
<feature type="domain" description="DUF4178" evidence="3">
    <location>
        <begin position="65"/>
        <end position="197"/>
    </location>
</feature>
<sequence>MNGGSAYFVVGVGCVLVVVGIVALVIAWNKSQQRKPAPPPAAKGTDPFHTKDEDALRGDPRTLAPGDIVEIRGTSWAVRGSLRLTEASWGWTEHLLDDANGDQAWLSVEEDPDLEVVLWREVPDVTAKPGAATVDLDGRRYTKDESGRAQFTSTGTTGLNETGTVKYHDYEAKDGALLSFESYGDSGKWEAARGESLVRAEFRIYPQAR</sequence>
<evidence type="ECO:0000313" key="5">
    <source>
        <dbReference type="Proteomes" id="UP001183629"/>
    </source>
</evidence>
<evidence type="ECO:0000256" key="1">
    <source>
        <dbReference type="SAM" id="MobiDB-lite"/>
    </source>
</evidence>
<feature type="compositionally biased region" description="Basic and acidic residues" evidence="1">
    <location>
        <begin position="46"/>
        <end position="60"/>
    </location>
</feature>
<reference evidence="4 5" key="1">
    <citation type="submission" date="2023-07" db="EMBL/GenBank/DDBJ databases">
        <title>Sequencing the genomes of 1000 actinobacteria strains.</title>
        <authorList>
            <person name="Klenk H.-P."/>
        </authorList>
    </citation>
    <scope>NUCLEOTIDE SEQUENCE [LARGE SCALE GENOMIC DNA]</scope>
    <source>
        <strain evidence="4 5">DSM 44711</strain>
    </source>
</reference>
<keyword evidence="2" id="KW-0472">Membrane</keyword>
<dbReference type="InterPro" id="IPR025235">
    <property type="entry name" value="DUF4178"/>
</dbReference>
<dbReference type="EMBL" id="JAVDYC010000001">
    <property type="protein sequence ID" value="MDR7323685.1"/>
    <property type="molecule type" value="Genomic_DNA"/>
</dbReference>
<evidence type="ECO:0000256" key="2">
    <source>
        <dbReference type="SAM" id="Phobius"/>
    </source>
</evidence>
<gene>
    <name evidence="4" type="ORF">J2S44_003935</name>
</gene>
<keyword evidence="2" id="KW-0812">Transmembrane</keyword>
<keyword evidence="5" id="KW-1185">Reference proteome</keyword>
<keyword evidence="2" id="KW-1133">Transmembrane helix</keyword>
<comment type="caution">
    <text evidence="4">The sequence shown here is derived from an EMBL/GenBank/DDBJ whole genome shotgun (WGS) entry which is preliminary data.</text>
</comment>
<feature type="transmembrane region" description="Helical" evidence="2">
    <location>
        <begin position="6"/>
        <end position="28"/>
    </location>
</feature>
<dbReference type="Proteomes" id="UP001183629">
    <property type="component" value="Unassembled WGS sequence"/>
</dbReference>
<dbReference type="AlphaFoldDB" id="A0AAE3ZTN2"/>